<comment type="caution">
    <text evidence="2">The sequence shown here is derived from an EMBL/GenBank/DDBJ whole genome shotgun (WGS) entry which is preliminary data.</text>
</comment>
<organism evidence="2 3">
    <name type="scientific">Porites evermanni</name>
    <dbReference type="NCBI Taxonomy" id="104178"/>
    <lineage>
        <taxon>Eukaryota</taxon>
        <taxon>Metazoa</taxon>
        <taxon>Cnidaria</taxon>
        <taxon>Anthozoa</taxon>
        <taxon>Hexacorallia</taxon>
        <taxon>Scleractinia</taxon>
        <taxon>Fungiina</taxon>
        <taxon>Poritidae</taxon>
        <taxon>Porites</taxon>
    </lineage>
</organism>
<evidence type="ECO:0000313" key="2">
    <source>
        <dbReference type="EMBL" id="CAH3028435.1"/>
    </source>
</evidence>
<sequence>FGYVTRFCSSYSRIMAPKKRSLPPASEGPSKKKQKTKDKLKESQGETSKATSTKKASPADSPKRDKHGKLIFPDFPDFKPNLTPKEVLQAGSFGGTYFRPIYSSVTGQKYSSEVYKEFPSDWFKGLNIKTQITSSLYRNEVNTYKVKCGGSLEMWESSGWIHKQDPYGWFHWYCRFYLGRRTDDDRRQVDRWKKCAGEKGRWKNNLISKIVRSGCAFDNFAVSPVVRQTLQHWAYTLTKEDFDKYAKKAAEENGSRCVSSVDSEDIQSVGEKKVQQTSAIDNTKKQNFLQLPSIIEETSVNPKQHSKSPKLGHSPLPPLSEHGFPTRLRMTSESIHGNATSSRQRQRSSTLPIGHMPGDRLRKSEFKKTVRHEKSTHMQGEGKRMSADDHMPNHDENLSTSPSWEKELHGCRYLRHKRHSTPDFLDTEAIFDRISEK</sequence>
<feature type="region of interest" description="Disordered" evidence="1">
    <location>
        <begin position="18"/>
        <end position="68"/>
    </location>
</feature>
<evidence type="ECO:0000256" key="1">
    <source>
        <dbReference type="SAM" id="MobiDB-lite"/>
    </source>
</evidence>
<name>A0ABN8MFE8_9CNID</name>
<accession>A0ABN8MFE8</accession>
<dbReference type="Proteomes" id="UP001159427">
    <property type="component" value="Unassembled WGS sequence"/>
</dbReference>
<evidence type="ECO:0000313" key="3">
    <source>
        <dbReference type="Proteomes" id="UP001159427"/>
    </source>
</evidence>
<reference evidence="2 3" key="1">
    <citation type="submission" date="2022-05" db="EMBL/GenBank/DDBJ databases">
        <authorList>
            <consortium name="Genoscope - CEA"/>
            <person name="William W."/>
        </authorList>
    </citation>
    <scope>NUCLEOTIDE SEQUENCE [LARGE SCALE GENOMIC DNA]</scope>
</reference>
<dbReference type="PANTHER" id="PTHR37948:SF1">
    <property type="entry name" value="BLL5189 PROTEIN"/>
    <property type="match status" value="1"/>
</dbReference>
<protein>
    <submittedName>
        <fullName evidence="2">Uncharacterized protein</fullName>
    </submittedName>
</protein>
<feature type="compositionally biased region" description="Polar residues" evidence="1">
    <location>
        <begin position="329"/>
        <end position="340"/>
    </location>
</feature>
<keyword evidence="3" id="KW-1185">Reference proteome</keyword>
<feature type="non-terminal residue" evidence="2">
    <location>
        <position position="1"/>
    </location>
</feature>
<dbReference type="PANTHER" id="PTHR37948">
    <property type="entry name" value="ZGC:113208"/>
    <property type="match status" value="1"/>
</dbReference>
<feature type="compositionally biased region" description="Basic and acidic residues" evidence="1">
    <location>
        <begin position="357"/>
        <end position="397"/>
    </location>
</feature>
<proteinExistence type="predicted"/>
<dbReference type="EMBL" id="CALNXI010000511">
    <property type="protein sequence ID" value="CAH3028435.1"/>
    <property type="molecule type" value="Genomic_DNA"/>
</dbReference>
<gene>
    <name evidence="2" type="ORF">PEVE_00034110</name>
</gene>
<feature type="compositionally biased region" description="Polar residues" evidence="1">
    <location>
        <begin position="45"/>
        <end position="55"/>
    </location>
</feature>
<feature type="region of interest" description="Disordered" evidence="1">
    <location>
        <begin position="299"/>
        <end position="402"/>
    </location>
</feature>